<keyword evidence="2" id="KW-1133">Transmembrane helix</keyword>
<keyword evidence="2" id="KW-0812">Transmembrane</keyword>
<feature type="signal peptide" evidence="3">
    <location>
        <begin position="1"/>
        <end position="33"/>
    </location>
</feature>
<accession>A0A173YTL2</accession>
<gene>
    <name evidence="4" type="ORF">ERS852382_01052</name>
</gene>
<feature type="transmembrane region" description="Helical" evidence="2">
    <location>
        <begin position="1098"/>
        <end position="1118"/>
    </location>
</feature>
<feature type="compositionally biased region" description="Low complexity" evidence="1">
    <location>
        <begin position="1058"/>
        <end position="1069"/>
    </location>
</feature>
<evidence type="ECO:0000256" key="2">
    <source>
        <dbReference type="SAM" id="Phobius"/>
    </source>
</evidence>
<keyword evidence="3" id="KW-0732">Signal</keyword>
<dbReference type="RefSeq" id="WP_155115265.1">
    <property type="nucleotide sequence ID" value="NZ_CYYI01000003.1"/>
</dbReference>
<dbReference type="AlphaFoldDB" id="A0A173YTL2"/>
<dbReference type="InterPro" id="IPR008979">
    <property type="entry name" value="Galactose-bd-like_sf"/>
</dbReference>
<evidence type="ECO:0000313" key="4">
    <source>
        <dbReference type="EMBL" id="CUN66793.1"/>
    </source>
</evidence>
<organism evidence="4 5">
    <name type="scientific">Bifidobacterium adolescentis</name>
    <dbReference type="NCBI Taxonomy" id="1680"/>
    <lineage>
        <taxon>Bacteria</taxon>
        <taxon>Bacillati</taxon>
        <taxon>Actinomycetota</taxon>
        <taxon>Actinomycetes</taxon>
        <taxon>Bifidobacteriales</taxon>
        <taxon>Bifidobacteriaceae</taxon>
        <taxon>Bifidobacterium</taxon>
    </lineage>
</organism>
<reference evidence="4 5" key="1">
    <citation type="submission" date="2015-09" db="EMBL/GenBank/DDBJ databases">
        <authorList>
            <consortium name="Pathogen Informatics"/>
        </authorList>
    </citation>
    <scope>NUCLEOTIDE SEQUENCE [LARGE SCALE GENOMIC DNA]</scope>
    <source>
        <strain evidence="4 5">2789STDY5608824</strain>
    </source>
</reference>
<dbReference type="SUPFAM" id="SSF51445">
    <property type="entry name" value="(Trans)glycosidases"/>
    <property type="match status" value="1"/>
</dbReference>
<feature type="chain" id="PRO_5008016395" evidence="3">
    <location>
        <begin position="34"/>
        <end position="1126"/>
    </location>
</feature>
<sequence>MPFKPRLRRTSIGIVAVASMLLPLGAATTAAVADESKAVQTLNVDYGTETGDFYGGASGMLYGVGDDGSPTDAIVDGARVYVTSQKPPSGLQHPSADVLAVENQFFSNGGEELVVNLQDWYPDWPYTSGKRPGDTRTYKLDGDVNASDYGTYTETGNGTWDFDEVLEVVMNKILANAEHPDKIVFMPFNEPDHANWYGYGNNTGAKNYAQFLKDWNEAYGVIQKVWNQYKNGEKTNANGVKPTADHALIAGPGDSSWRPNTTKKLLETGKANNTLPDVVVWHELGSGSIGSYPGHYKQYRSFEKELGISPRAINISEFGQMRDMSVPGQIIQWLSLFEETKVQAQTAYWNYAGNLNDNMSRANGANGAWWMYKWYGDLRGTTTVKVTSEHPNTTDNLQGVAAIDKQDKKATVLYGGANDQIDDATSWGTGANTPVKVHVTGLDSQIFGTKVDVQVRESAYVGTEGVAAAPRVVNVMSNVDVVNGTLDVTTNSVDRYAGYQLVITPHQDTQTAVDDANDGRSLQVVETEDTKLEGKACKVTKDANTGSNTKLMFSGNGDVGCFNSGAKMTWDVDVPADGDYRLQLITAPAGVPGTNGVFVDGKEVGSLEIGAELALRDQVKWKYRGSAEIVLKGLTKGKHSITISSTDLDNETDKILLYQVSDGKTGPVDQVTYPASDMRLENGTTLTWDGNGNNGFANLNGGTVDVFAHAWEAGYQDVTVAYNASMGAQIALSINGQAARTITAPRNGLQTSTVRVAMSEGINRLELSGAAGILLKNVTTARAGDGDANAVKVEAEDSSRVTLNGGAAVETPSTYTNASGKSFVKGLGSQFETEESGKAGFGDRTRVVADANHVPTVHEDNKGTMTIKGVPAGTYNMVVHFSNEAFIGKHDYNPQVVDLGLQVRQNNVEIARGSFRYTYTETNFLNRSINVTTDGGDLTLGNWDKVGDLKAAVSWGVAPNVDSVTFYPVTIGDQIDDGGVDTSALEEAVSKANQLVQNDYTAESWNVLQTALAEANSALDSTDQSAVDAAAQKLNEAIKALVKAGSSENNGQNGGSQNGNSQNGNNQNGGNTGAKDDSKSDDAGDNQNAGSNPLGRTGVAVIGVFAVAAVLIASGVLLTRMRKRNA</sequence>
<dbReference type="Gene3D" id="2.60.120.260">
    <property type="entry name" value="Galactose-binding domain-like"/>
    <property type="match status" value="3"/>
</dbReference>
<dbReference type="InterPro" id="IPR017853">
    <property type="entry name" value="GH"/>
</dbReference>
<evidence type="ECO:0000256" key="1">
    <source>
        <dbReference type="SAM" id="MobiDB-lite"/>
    </source>
</evidence>
<feature type="region of interest" description="Disordered" evidence="1">
    <location>
        <begin position="1046"/>
        <end position="1094"/>
    </location>
</feature>
<name>A0A173YTL2_BIFAD</name>
<dbReference type="Gene3D" id="3.20.20.80">
    <property type="entry name" value="Glycosidases"/>
    <property type="match status" value="1"/>
</dbReference>
<evidence type="ECO:0000313" key="5">
    <source>
        <dbReference type="Proteomes" id="UP000095647"/>
    </source>
</evidence>
<keyword evidence="2" id="KW-0472">Membrane</keyword>
<dbReference type="SUPFAM" id="SSF49785">
    <property type="entry name" value="Galactose-binding domain-like"/>
    <property type="match status" value="1"/>
</dbReference>
<evidence type="ECO:0000256" key="3">
    <source>
        <dbReference type="SAM" id="SignalP"/>
    </source>
</evidence>
<dbReference type="EMBL" id="CYYI01000003">
    <property type="protein sequence ID" value="CUN66793.1"/>
    <property type="molecule type" value="Genomic_DNA"/>
</dbReference>
<protein>
    <submittedName>
        <fullName evidence="4">Arabinosidase</fullName>
    </submittedName>
</protein>
<proteinExistence type="predicted"/>
<dbReference type="Proteomes" id="UP000095647">
    <property type="component" value="Unassembled WGS sequence"/>
</dbReference>
<dbReference type="Gene3D" id="1.20.1270.90">
    <property type="entry name" value="AF1782-like"/>
    <property type="match status" value="1"/>
</dbReference>